<dbReference type="Proteomes" id="UP000664344">
    <property type="component" value="Unassembled WGS sequence"/>
</dbReference>
<evidence type="ECO:0000313" key="3">
    <source>
        <dbReference type="Proteomes" id="UP000664344"/>
    </source>
</evidence>
<feature type="chain" id="PRO_5045952786" evidence="1">
    <location>
        <begin position="20"/>
        <end position="443"/>
    </location>
</feature>
<reference evidence="2 3" key="1">
    <citation type="submission" date="2021-02" db="EMBL/GenBank/DDBJ databases">
        <title>PHA producing bacteria isolated from coastal sediment in Guangdong, Shenzhen.</title>
        <authorList>
            <person name="Zheng W."/>
            <person name="Yu S."/>
            <person name="Huang Y."/>
        </authorList>
    </citation>
    <scope>NUCLEOTIDE SEQUENCE [LARGE SCALE GENOMIC DNA]</scope>
    <source>
        <strain evidence="2 3">TN21-5</strain>
    </source>
</reference>
<keyword evidence="1" id="KW-0732">Signal</keyword>
<dbReference type="Gene3D" id="1.25.40.10">
    <property type="entry name" value="Tetratricopeptide repeat domain"/>
    <property type="match status" value="1"/>
</dbReference>
<organism evidence="2 3">
    <name type="scientific">Marinobacter daepoensis</name>
    <dbReference type="NCBI Taxonomy" id="262077"/>
    <lineage>
        <taxon>Bacteria</taxon>
        <taxon>Pseudomonadati</taxon>
        <taxon>Pseudomonadota</taxon>
        <taxon>Gammaproteobacteria</taxon>
        <taxon>Pseudomonadales</taxon>
        <taxon>Marinobacteraceae</taxon>
        <taxon>Marinobacter</taxon>
    </lineage>
</organism>
<dbReference type="RefSeq" id="WP_206556404.1">
    <property type="nucleotide sequence ID" value="NZ_JAFKDB010000007.1"/>
</dbReference>
<accession>A0ABS3B9I0</accession>
<name>A0ABS3B9I0_9GAMM</name>
<dbReference type="EMBL" id="JAFKDB010000007">
    <property type="protein sequence ID" value="MBN7768458.1"/>
    <property type="molecule type" value="Genomic_DNA"/>
</dbReference>
<proteinExistence type="predicted"/>
<protein>
    <submittedName>
        <fullName evidence="2">Tetratricopeptide repeat protein</fullName>
    </submittedName>
</protein>
<dbReference type="Pfam" id="PF13432">
    <property type="entry name" value="TPR_16"/>
    <property type="match status" value="2"/>
</dbReference>
<dbReference type="InterPro" id="IPR011990">
    <property type="entry name" value="TPR-like_helical_dom_sf"/>
</dbReference>
<evidence type="ECO:0000313" key="2">
    <source>
        <dbReference type="EMBL" id="MBN7768458.1"/>
    </source>
</evidence>
<keyword evidence="3" id="KW-1185">Reference proteome</keyword>
<dbReference type="SUPFAM" id="SSF48452">
    <property type="entry name" value="TPR-like"/>
    <property type="match status" value="1"/>
</dbReference>
<comment type="caution">
    <text evidence="2">The sequence shown here is derived from an EMBL/GenBank/DDBJ whole genome shotgun (WGS) entry which is preliminary data.</text>
</comment>
<feature type="signal peptide" evidence="1">
    <location>
        <begin position="1"/>
        <end position="19"/>
    </location>
</feature>
<sequence>MRSLLLLLFVLWQPWPVAAAPENALQQLVSEGTAQFREGRLGQARKLFEQASERGLQSPSLHYNLGVVCYQLGDYDAASQWFARLLNGRDQALASYNLGLVALADERPDDAARWFRSILEAADEAPEKVLGLAERQLADLGEGPERASVQGGLSPQGYLSLGGGYDSNLSSTPEASASNDGGVYAELIAAGSLNYSLGRERWLTLDLVGFARRYAEDEDYDQQLLQLKLGGMQSWRRWIFGIRPVVSQSWLSGEQLETRWGGEWLARSQECLPGSDWGCDLRVSVEQIDGGKGYEAYDGQWYQGQLGLRRRFGVLELGARYRLELNDRQDLSEPEGFVSVSPTRHEWMLDARYRLKPGLVVGAEATLRHSRYGKPHVWIDPDSGEQVERRREDDLKSVGVMAELSLGQRWLVRQQWVFQHQDSRLRVYDYRRHGLVLSLEGVF</sequence>
<gene>
    <name evidence="2" type="ORF">JYP53_00910</name>
</gene>
<evidence type="ECO:0000256" key="1">
    <source>
        <dbReference type="SAM" id="SignalP"/>
    </source>
</evidence>